<comment type="caution">
    <text evidence="1">The sequence shown here is derived from an EMBL/GenBank/DDBJ whole genome shotgun (WGS) entry which is preliminary data.</text>
</comment>
<dbReference type="EMBL" id="JAAEDI010000025">
    <property type="protein sequence ID" value="MBR0652146.1"/>
    <property type="molecule type" value="Genomic_DNA"/>
</dbReference>
<name>A0ABS5EM91_9PROT</name>
<keyword evidence="2" id="KW-1185">Reference proteome</keyword>
<accession>A0ABS5EM91</accession>
<evidence type="ECO:0000313" key="1">
    <source>
        <dbReference type="EMBL" id="MBR0652146.1"/>
    </source>
</evidence>
<proteinExistence type="predicted"/>
<reference evidence="2" key="1">
    <citation type="journal article" date="2021" name="Syst. Appl. Microbiol.">
        <title>Roseomonas hellenica sp. nov., isolated from roots of wild-growing Alkanna tinctoria.</title>
        <authorList>
            <person name="Rat A."/>
            <person name="Naranjo H.D."/>
            <person name="Lebbe L."/>
            <person name="Cnockaert M."/>
            <person name="Krigas N."/>
            <person name="Grigoriadou K."/>
            <person name="Maloupa E."/>
            <person name="Willems A."/>
        </authorList>
    </citation>
    <scope>NUCLEOTIDE SEQUENCE [LARGE SCALE GENOMIC DNA]</scope>
    <source>
        <strain evidence="2">LMG 31159</strain>
    </source>
</reference>
<sequence>MERKNTMSRRAFGGKTIYGARVGILMLDTAFPRAPGDTGNADTWPFPVLYKVVKGATAREVVHEKGGTLRQAFLDAAADLVREGADGITTTGGFLSVFQKDLADHVGVPVASSSLMQIPLAQSLLPRGKRVGILTVQGERLGPDHLKAIDVDPTTPIVGTEKGTELTRVLIGNEREMDYEAAEQDMLQAGEELMRRHPDTGAIVLECHNMAPFSRILARTFRVPVYDVYTLVTWFHAGLSPRDFGPPGSRPGYGDWRER</sequence>
<protein>
    <submittedName>
        <fullName evidence="1">Aspartate/glutamate racemase family protein</fullName>
    </submittedName>
</protein>
<organism evidence="1 2">
    <name type="scientific">Neoroseomonas terrae</name>
    <dbReference type="NCBI Taxonomy" id="424799"/>
    <lineage>
        <taxon>Bacteria</taxon>
        <taxon>Pseudomonadati</taxon>
        <taxon>Pseudomonadota</taxon>
        <taxon>Alphaproteobacteria</taxon>
        <taxon>Acetobacterales</taxon>
        <taxon>Acetobacteraceae</taxon>
        <taxon>Neoroseomonas</taxon>
    </lineage>
</organism>
<dbReference type="NCBIfam" id="NF005679">
    <property type="entry name" value="PRK07475.1"/>
    <property type="match status" value="1"/>
</dbReference>
<gene>
    <name evidence="1" type="ORF">GXW78_20995</name>
</gene>
<dbReference type="Proteomes" id="UP000698752">
    <property type="component" value="Unassembled WGS sequence"/>
</dbReference>
<evidence type="ECO:0000313" key="2">
    <source>
        <dbReference type="Proteomes" id="UP000698752"/>
    </source>
</evidence>